<organism evidence="3 4">
    <name type="scientific">Malassezia nana</name>
    <dbReference type="NCBI Taxonomy" id="180528"/>
    <lineage>
        <taxon>Eukaryota</taxon>
        <taxon>Fungi</taxon>
        <taxon>Dikarya</taxon>
        <taxon>Basidiomycota</taxon>
        <taxon>Ustilaginomycotina</taxon>
        <taxon>Malasseziomycetes</taxon>
        <taxon>Malasseziales</taxon>
        <taxon>Malasseziaceae</taxon>
        <taxon>Malassezia</taxon>
    </lineage>
</organism>
<dbReference type="PROSITE" id="PS50222">
    <property type="entry name" value="EF_HAND_2"/>
    <property type="match status" value="1"/>
</dbReference>
<feature type="domain" description="EF-hand" evidence="2">
    <location>
        <begin position="13"/>
        <end position="48"/>
    </location>
</feature>
<dbReference type="EMBL" id="CP119898">
    <property type="protein sequence ID" value="WFD28572.1"/>
    <property type="molecule type" value="Genomic_DNA"/>
</dbReference>
<dbReference type="AlphaFoldDB" id="A0AAF0ELF0"/>
<evidence type="ECO:0000256" key="1">
    <source>
        <dbReference type="ARBA" id="ARBA00022737"/>
    </source>
</evidence>
<dbReference type="InterPro" id="IPR011992">
    <property type="entry name" value="EF-hand-dom_pair"/>
</dbReference>
<accession>A0AAF0ELF0</accession>
<reference evidence="3" key="1">
    <citation type="submission" date="2023-03" db="EMBL/GenBank/DDBJ databases">
        <title>Mating type loci evolution in Malassezia.</title>
        <authorList>
            <person name="Coelho M.A."/>
        </authorList>
    </citation>
    <scope>NUCLEOTIDE SEQUENCE</scope>
    <source>
        <strain evidence="3">CBS 9557</strain>
    </source>
</reference>
<dbReference type="InterPro" id="IPR002048">
    <property type="entry name" value="EF_hand_dom"/>
</dbReference>
<evidence type="ECO:0000313" key="4">
    <source>
        <dbReference type="Proteomes" id="UP001213623"/>
    </source>
</evidence>
<evidence type="ECO:0000259" key="2">
    <source>
        <dbReference type="PROSITE" id="PS50222"/>
    </source>
</evidence>
<name>A0AAF0ELF0_9BASI</name>
<dbReference type="PANTHER" id="PTHR23049">
    <property type="entry name" value="MYOSIN REGULATORY LIGHT CHAIN 2"/>
    <property type="match status" value="1"/>
</dbReference>
<sequence>MGEANPLASLSPLQIKQLQRVFYTLDKDLDGRISEANVADVLRHLGRWRQLTVGSTEAEAESEAHACFSHAPASLEMMSFLTQMSSVLSRMSDAHTLVEAFASFDEADEGVIDRSVLHEILGHDPALMALWDVPAFMDRAQKRFDYRKCRYLHLTTVITTLGMCAWSEIDA</sequence>
<gene>
    <name evidence="3" type="ORF">MNAN1_003585</name>
</gene>
<protein>
    <recommendedName>
        <fullName evidence="2">EF-hand domain-containing protein</fullName>
    </recommendedName>
</protein>
<dbReference type="Gene3D" id="1.10.238.10">
    <property type="entry name" value="EF-hand"/>
    <property type="match status" value="1"/>
</dbReference>
<proteinExistence type="predicted"/>
<dbReference type="Proteomes" id="UP001213623">
    <property type="component" value="Chromosome 7"/>
</dbReference>
<evidence type="ECO:0000313" key="3">
    <source>
        <dbReference type="EMBL" id="WFD28572.1"/>
    </source>
</evidence>
<dbReference type="InterPro" id="IPR050403">
    <property type="entry name" value="Myosin_RLC"/>
</dbReference>
<dbReference type="GO" id="GO:0005509">
    <property type="term" value="F:calcium ion binding"/>
    <property type="evidence" value="ECO:0007669"/>
    <property type="project" value="InterPro"/>
</dbReference>
<dbReference type="SUPFAM" id="SSF47473">
    <property type="entry name" value="EF-hand"/>
    <property type="match status" value="1"/>
</dbReference>
<keyword evidence="4" id="KW-1185">Reference proteome</keyword>
<keyword evidence="1" id="KW-0677">Repeat</keyword>